<dbReference type="EMBL" id="JADCNN020000033">
    <property type="protein sequence ID" value="MBM6998316.1"/>
    <property type="molecule type" value="Genomic_DNA"/>
</dbReference>
<proteinExistence type="inferred from homology"/>
<comment type="caution">
    <text evidence="4">The sequence shown here is derived from an EMBL/GenBank/DDBJ whole genome shotgun (WGS) entry which is preliminary data.</text>
</comment>
<organism evidence="4 5">
    <name type="scientific">Paenibacillus rhizolycopersici</name>
    <dbReference type="NCBI Taxonomy" id="2780073"/>
    <lineage>
        <taxon>Bacteria</taxon>
        <taxon>Bacillati</taxon>
        <taxon>Bacillota</taxon>
        <taxon>Bacilli</taxon>
        <taxon>Bacillales</taxon>
        <taxon>Paenibacillaceae</taxon>
        <taxon>Paenibacillus</taxon>
    </lineage>
</organism>
<sequence>MKYIGVDGVPTPTDQAVISVMDHGFMYGIGLFETFRTYGGRPFLLERHLDRLMAGCRALGIDFKADPGRVESEISELLVQNGLAEGYIRYTVTAGEGPLGLPVGDYDKPRVVIYVKSLPELGVTLYTDGKPLWRLETLRNTPEGEVRFKSLHYMNSVLAKRELARLERAAAQQSVAPVPAEGLQLTAQGWLAEGIVSNVFFVRNGKCYTPNLETGILPGITRAMVLELAAEKGIPTEEGCYTWDDLLAADEVFLTNSIQELVPVTELAESGKQGGQEMQRHKVGTGHIGPVTERLLGEYREKARNDDAADHI</sequence>
<dbReference type="PANTHER" id="PTHR42743">
    <property type="entry name" value="AMINO-ACID AMINOTRANSFERASE"/>
    <property type="match status" value="1"/>
</dbReference>
<comment type="similarity">
    <text evidence="2">Belongs to the class-IV pyridoxal-phosphate-dependent aminotransferase family.</text>
</comment>
<evidence type="ECO:0000313" key="4">
    <source>
        <dbReference type="EMBL" id="MBM6998316.1"/>
    </source>
</evidence>
<keyword evidence="4" id="KW-0808">Transferase</keyword>
<dbReference type="RefSeq" id="WP_193419007.1">
    <property type="nucleotide sequence ID" value="NZ_JADCNN020000033.1"/>
</dbReference>
<name>A0ABS2HER7_9BACL</name>
<keyword evidence="4" id="KW-0032">Aminotransferase</keyword>
<reference evidence="4 5" key="1">
    <citation type="submission" date="2021-01" db="EMBL/GenBank/DDBJ databases">
        <title>Paenibacillus sp.nov. isolated from the rhizosphere soil of tomato plant.</title>
        <authorList>
            <person name="Thin K.K."/>
            <person name="Zhang X."/>
            <person name="He S."/>
        </authorList>
    </citation>
    <scope>NUCLEOTIDE SEQUENCE [LARGE SCALE GENOMIC DNA]</scope>
    <source>
        <strain evidence="4 5">DXFW5</strain>
    </source>
</reference>
<gene>
    <name evidence="4" type="ORF">IM700_021830</name>
</gene>
<evidence type="ECO:0000256" key="2">
    <source>
        <dbReference type="ARBA" id="ARBA00009320"/>
    </source>
</evidence>
<evidence type="ECO:0000256" key="1">
    <source>
        <dbReference type="ARBA" id="ARBA00001933"/>
    </source>
</evidence>
<dbReference type="GO" id="GO:0008483">
    <property type="term" value="F:transaminase activity"/>
    <property type="evidence" value="ECO:0007669"/>
    <property type="project" value="UniProtKB-KW"/>
</dbReference>
<dbReference type="InterPro" id="IPR001544">
    <property type="entry name" value="Aminotrans_IV"/>
</dbReference>
<dbReference type="InterPro" id="IPR036038">
    <property type="entry name" value="Aminotransferase-like"/>
</dbReference>
<dbReference type="InterPro" id="IPR050571">
    <property type="entry name" value="Class-IV_PLP-Dep_Aminotrnsfr"/>
</dbReference>
<evidence type="ECO:0000256" key="3">
    <source>
        <dbReference type="ARBA" id="ARBA00022898"/>
    </source>
</evidence>
<dbReference type="Pfam" id="PF01063">
    <property type="entry name" value="Aminotran_4"/>
    <property type="match status" value="1"/>
</dbReference>
<accession>A0ABS2HER7</accession>
<keyword evidence="5" id="KW-1185">Reference proteome</keyword>
<dbReference type="PANTHER" id="PTHR42743:SF11">
    <property type="entry name" value="AMINODEOXYCHORISMATE LYASE"/>
    <property type="match status" value="1"/>
</dbReference>
<dbReference type="Gene3D" id="3.20.10.10">
    <property type="entry name" value="D-amino Acid Aminotransferase, subunit A, domain 2"/>
    <property type="match status" value="1"/>
</dbReference>
<keyword evidence="3" id="KW-0663">Pyridoxal phosphate</keyword>
<comment type="cofactor">
    <cofactor evidence="1">
        <name>pyridoxal 5'-phosphate</name>
        <dbReference type="ChEBI" id="CHEBI:597326"/>
    </cofactor>
</comment>
<dbReference type="CDD" id="cd00449">
    <property type="entry name" value="PLPDE_IV"/>
    <property type="match status" value="1"/>
</dbReference>
<dbReference type="InterPro" id="IPR043132">
    <property type="entry name" value="BCAT-like_C"/>
</dbReference>
<protein>
    <submittedName>
        <fullName evidence="4">Aminotransferase class IV</fullName>
    </submittedName>
</protein>
<dbReference type="Gene3D" id="3.30.470.10">
    <property type="match status" value="1"/>
</dbReference>
<dbReference type="SUPFAM" id="SSF56752">
    <property type="entry name" value="D-aminoacid aminotransferase-like PLP-dependent enzymes"/>
    <property type="match status" value="1"/>
</dbReference>
<evidence type="ECO:0000313" key="5">
    <source>
        <dbReference type="Proteomes" id="UP001516620"/>
    </source>
</evidence>
<dbReference type="InterPro" id="IPR043131">
    <property type="entry name" value="BCAT-like_N"/>
</dbReference>
<dbReference type="Proteomes" id="UP001516620">
    <property type="component" value="Unassembled WGS sequence"/>
</dbReference>